<feature type="region of interest" description="Disordered" evidence="2">
    <location>
        <begin position="1"/>
        <end position="41"/>
    </location>
</feature>
<dbReference type="Proteomes" id="UP000887565">
    <property type="component" value="Unplaced"/>
</dbReference>
<proteinExistence type="predicted"/>
<feature type="compositionally biased region" description="Polar residues" evidence="2">
    <location>
        <begin position="1044"/>
        <end position="1069"/>
    </location>
</feature>
<feature type="compositionally biased region" description="Polar residues" evidence="2">
    <location>
        <begin position="402"/>
        <end position="439"/>
    </location>
</feature>
<feature type="compositionally biased region" description="Polar residues" evidence="2">
    <location>
        <begin position="1176"/>
        <end position="1190"/>
    </location>
</feature>
<accession>A0A915JZQ7</accession>
<feature type="compositionally biased region" description="Basic and acidic residues" evidence="2">
    <location>
        <begin position="10"/>
        <end position="21"/>
    </location>
</feature>
<evidence type="ECO:0000256" key="2">
    <source>
        <dbReference type="SAM" id="MobiDB-lite"/>
    </source>
</evidence>
<feature type="compositionally biased region" description="Polar residues" evidence="2">
    <location>
        <begin position="669"/>
        <end position="684"/>
    </location>
</feature>
<feature type="region of interest" description="Disordered" evidence="2">
    <location>
        <begin position="662"/>
        <end position="688"/>
    </location>
</feature>
<name>A0A915JZQ7_ROMCU</name>
<dbReference type="AlphaFoldDB" id="A0A915JZQ7"/>
<keyword evidence="3" id="KW-1185">Reference proteome</keyword>
<feature type="coiled-coil region" evidence="1">
    <location>
        <begin position="757"/>
        <end position="791"/>
    </location>
</feature>
<feature type="region of interest" description="Disordered" evidence="2">
    <location>
        <begin position="1044"/>
        <end position="1076"/>
    </location>
</feature>
<feature type="region of interest" description="Disordered" evidence="2">
    <location>
        <begin position="402"/>
        <end position="443"/>
    </location>
</feature>
<evidence type="ECO:0000313" key="4">
    <source>
        <dbReference type="WBParaSite" id="nRc.2.0.1.t31897-RA"/>
    </source>
</evidence>
<keyword evidence="1" id="KW-0175">Coiled coil</keyword>
<sequence>MKKVTRKKKRDSENSEEERQNYAKKRTKKERISKIEKEEDKDEETFWDFFDPSQIFEISNPHPKILGLPPIGRTSYRVGGRDGKAVLAVQWQNFLLNSTISQVDFRRCDCCPFGFHIDLDFVDFASSEVLDIRGKTLEQRRKIIESDSVVPKEDKMHKIRRPKSKTHEELDRQMLEALRTEEYYKSLLANECKDDDDEDNGSLVFMNNSNSNNDRFNQSFNGFSSIANNHTAPERSPSVFSDKLENLSANHNPINAGMTTFLSDSLENLMSDFDETLARSSVLSNYANLNENKLNVSENSGDNFNNSRKFSSDLDKNNNNFDINALPVRSSSVAAYYDSREKTKNSSKNENDTVLSPKLAKRKIDLDRATLVDPVSSEDKFAFFDQKMDMYISPNDLNHHNNQTSFYSTLPKQQPSSSSTTNSKTFDYNKNNKAAQMDNSTRKENTDYVNMTAKIAANMEQVSNRLKRLNSPEFSQANYKAGAIFVDKNKNSPHDQENAALERLKRLEQDIKNRPPLIENKIFQENVQNMRHNTAQSNDLLKIKTSGENFRDKLSYYETIGGAKVANGHTPETPKRTYSHDRMRDYQIPNGRNLVGPPPPSARPASVTPYVQKFVYPSLFPPENQNISQSSSSSTGQLKSPQLFHSLNRFVAKQANNFSNDAIYRRTPPVTTKSTTQETKYSRSGNDEYVSDSEIALGDKYLTSSPSNFGDRRFSARYSSLRRPRLSQNYRQATNSREDFSRKKNFDVYGSIKREQTEDFSENYANFRRAMDDLNENYRKFDQSRDIQEQKPNLELIVTKHVGGLDEVEKPPPCIVCSKNAAKTFKSSGCYTGPLSDPKPCTDCENLKRKLQLAEFKPVVFDVSTSVPLCTCTTCLKMRAKVFIDRSTSPAPKPSPVTRGVMAELPTKSDTCEHCTEMRRKTFVGFGVNTDPKNVSSLETGTDFVEFANRQTNTETVKKRCIGTNTEPTSIRNVASAIDKSIFCRLGYLNEKSTNTNQTMVINVGFNTDPWNPEMDIDQSESQQNLKTKSDAFVQVDIARSSSSSIGVDANQFTPSKTLSKDNSSNTQKLPPASATKNVAVCTDVLSPRKTKDRSVDCRATCCDASMNTSSDTDDRIIRLSSNRGDDRDRNDANFEAIRQNLAVFETAKNNLGSKLKIVDAENEVEGESKNETKPDSPSTNDETGYSISSPDVDDDRSTYDKEYMISSLIVEKDFEIEDKNDSQRDDDGDANVEFISAKLTYTT</sequence>
<organism evidence="3 4">
    <name type="scientific">Romanomermis culicivorax</name>
    <name type="common">Nematode worm</name>
    <dbReference type="NCBI Taxonomy" id="13658"/>
    <lineage>
        <taxon>Eukaryota</taxon>
        <taxon>Metazoa</taxon>
        <taxon>Ecdysozoa</taxon>
        <taxon>Nematoda</taxon>
        <taxon>Enoplea</taxon>
        <taxon>Dorylaimia</taxon>
        <taxon>Mermithida</taxon>
        <taxon>Mermithoidea</taxon>
        <taxon>Mermithidae</taxon>
        <taxon>Romanomermis</taxon>
    </lineage>
</organism>
<evidence type="ECO:0000313" key="3">
    <source>
        <dbReference type="Proteomes" id="UP000887565"/>
    </source>
</evidence>
<evidence type="ECO:0000256" key="1">
    <source>
        <dbReference type="SAM" id="Coils"/>
    </source>
</evidence>
<dbReference type="WBParaSite" id="nRc.2.0.1.t31897-RA">
    <property type="protein sequence ID" value="nRc.2.0.1.t31897-RA"/>
    <property type="gene ID" value="nRc.2.0.1.g31897"/>
</dbReference>
<protein>
    <submittedName>
        <fullName evidence="4">Uncharacterized protein</fullName>
    </submittedName>
</protein>
<feature type="region of interest" description="Disordered" evidence="2">
    <location>
        <begin position="1163"/>
        <end position="1199"/>
    </location>
</feature>
<reference evidence="4" key="1">
    <citation type="submission" date="2022-11" db="UniProtKB">
        <authorList>
            <consortium name="WormBaseParasite"/>
        </authorList>
    </citation>
    <scope>IDENTIFICATION</scope>
</reference>